<evidence type="ECO:0000313" key="13">
    <source>
        <dbReference type="Proteomes" id="UP000623107"/>
    </source>
</evidence>
<dbReference type="HAMAP" id="MF_00685">
    <property type="entry name" value="GlgB"/>
    <property type="match status" value="1"/>
</dbReference>
<dbReference type="InterPro" id="IPR017853">
    <property type="entry name" value="GH"/>
</dbReference>
<dbReference type="EMBL" id="JABCQG010000007">
    <property type="protein sequence ID" value="MBF0859017.1"/>
    <property type="molecule type" value="Genomic_DNA"/>
</dbReference>
<dbReference type="InterPro" id="IPR004193">
    <property type="entry name" value="Glyco_hydro_13_N"/>
</dbReference>
<feature type="domain" description="Glycosyl hydrolase family 13 catalytic" evidence="11">
    <location>
        <begin position="251"/>
        <end position="633"/>
    </location>
</feature>
<evidence type="ECO:0000256" key="5">
    <source>
        <dbReference type="ARBA" id="ARBA00022600"/>
    </source>
</evidence>
<keyword evidence="9 10" id="KW-0119">Carbohydrate metabolism</keyword>
<dbReference type="Pfam" id="PF00128">
    <property type="entry name" value="Alpha-amylase"/>
    <property type="match status" value="1"/>
</dbReference>
<evidence type="ECO:0000256" key="7">
    <source>
        <dbReference type="ARBA" id="ARBA00022679"/>
    </source>
</evidence>
<dbReference type="InterPro" id="IPR013783">
    <property type="entry name" value="Ig-like_fold"/>
</dbReference>
<dbReference type="NCBIfam" id="NF003811">
    <property type="entry name" value="PRK05402.1"/>
    <property type="match status" value="1"/>
</dbReference>
<dbReference type="InterPro" id="IPR013780">
    <property type="entry name" value="Glyco_hydro_b"/>
</dbReference>
<dbReference type="PANTHER" id="PTHR43651">
    <property type="entry name" value="1,4-ALPHA-GLUCAN-BRANCHING ENZYME"/>
    <property type="match status" value="1"/>
</dbReference>
<dbReference type="Gene3D" id="2.60.40.1180">
    <property type="entry name" value="Golgi alpha-mannosidase II"/>
    <property type="match status" value="1"/>
</dbReference>
<dbReference type="Pfam" id="PF02806">
    <property type="entry name" value="Alpha-amylase_C"/>
    <property type="match status" value="1"/>
</dbReference>
<name>A0ABR9Y5A1_9PROT</name>
<dbReference type="SUPFAM" id="SSF51011">
    <property type="entry name" value="Glycosyl hydrolase domain"/>
    <property type="match status" value="1"/>
</dbReference>
<dbReference type="InterPro" id="IPR006048">
    <property type="entry name" value="A-amylase/branching_C"/>
</dbReference>
<comment type="pathway">
    <text evidence="3 10">Glycan biosynthesis; glycogen biosynthesis.</text>
</comment>
<evidence type="ECO:0000256" key="10">
    <source>
        <dbReference type="HAMAP-Rule" id="MF_00685"/>
    </source>
</evidence>
<evidence type="ECO:0000256" key="4">
    <source>
        <dbReference type="ARBA" id="ARBA00009000"/>
    </source>
</evidence>
<keyword evidence="13" id="KW-1185">Reference proteome</keyword>
<comment type="similarity">
    <text evidence="4 10">Belongs to the glycosyl hydrolase 13 family. GlgB subfamily.</text>
</comment>
<evidence type="ECO:0000256" key="9">
    <source>
        <dbReference type="ARBA" id="ARBA00023277"/>
    </source>
</evidence>
<keyword evidence="7 10" id="KW-0808">Transferase</keyword>
<dbReference type="SUPFAM" id="SSF51445">
    <property type="entry name" value="(Trans)glycosidases"/>
    <property type="match status" value="1"/>
</dbReference>
<comment type="function">
    <text evidence="2 10">Catalyzes the formation of the alpha-1,6-glucosidic linkages in glycogen by scission of a 1,4-alpha-linked oligosaccharide from growing alpha-1,4-glucan chains and the subsequent attachment of the oligosaccharide to the alpha-1,6 position.</text>
</comment>
<evidence type="ECO:0000256" key="6">
    <source>
        <dbReference type="ARBA" id="ARBA00022676"/>
    </source>
</evidence>
<dbReference type="SMART" id="SM00642">
    <property type="entry name" value="Aamy"/>
    <property type="match status" value="1"/>
</dbReference>
<dbReference type="InterPro" id="IPR014756">
    <property type="entry name" value="Ig_E-set"/>
</dbReference>
<dbReference type="CDD" id="cd11322">
    <property type="entry name" value="AmyAc_Glg_BE"/>
    <property type="match status" value="1"/>
</dbReference>
<dbReference type="Proteomes" id="UP000623107">
    <property type="component" value="Unassembled WGS sequence"/>
</dbReference>
<dbReference type="NCBIfam" id="TIGR01515">
    <property type="entry name" value="branching_enzym"/>
    <property type="match status" value="1"/>
</dbReference>
<evidence type="ECO:0000256" key="3">
    <source>
        <dbReference type="ARBA" id="ARBA00004964"/>
    </source>
</evidence>
<organism evidence="12 13">
    <name type="scientific">Gluconobacter vitians</name>
    <dbReference type="NCBI Taxonomy" id="2728102"/>
    <lineage>
        <taxon>Bacteria</taxon>
        <taxon>Pseudomonadati</taxon>
        <taxon>Pseudomonadota</taxon>
        <taxon>Alphaproteobacteria</taxon>
        <taxon>Acetobacterales</taxon>
        <taxon>Acetobacteraceae</taxon>
        <taxon>Gluconobacter</taxon>
    </lineage>
</organism>
<proteinExistence type="inferred from homology"/>
<feature type="active site" description="Proton donor" evidence="10">
    <location>
        <position position="466"/>
    </location>
</feature>
<dbReference type="GO" id="GO:0003844">
    <property type="term" value="F:1,4-alpha-glucan branching enzyme activity"/>
    <property type="evidence" value="ECO:0007669"/>
    <property type="project" value="UniProtKB-EC"/>
</dbReference>
<dbReference type="NCBIfam" id="NF008967">
    <property type="entry name" value="PRK12313.1"/>
    <property type="match status" value="1"/>
</dbReference>
<dbReference type="EC" id="2.4.1.18" evidence="10"/>
<dbReference type="CDD" id="cd02855">
    <property type="entry name" value="E_set_GBE_prok_N"/>
    <property type="match status" value="1"/>
</dbReference>
<dbReference type="Pfam" id="PF02922">
    <property type="entry name" value="CBM_48"/>
    <property type="match status" value="1"/>
</dbReference>
<feature type="active site" description="Nucleophile" evidence="10">
    <location>
        <position position="413"/>
    </location>
</feature>
<dbReference type="InterPro" id="IPR054169">
    <property type="entry name" value="GlgB_N"/>
</dbReference>
<keyword evidence="5 10" id="KW-0321">Glycogen metabolism</keyword>
<dbReference type="InterPro" id="IPR044143">
    <property type="entry name" value="GlgB_N_E_set_prok"/>
</dbReference>
<dbReference type="Gene3D" id="2.60.40.10">
    <property type="entry name" value="Immunoglobulins"/>
    <property type="match status" value="2"/>
</dbReference>
<dbReference type="Pfam" id="PF22019">
    <property type="entry name" value="GlgB_N"/>
    <property type="match status" value="1"/>
</dbReference>
<comment type="caution">
    <text evidence="12">The sequence shown here is derived from an EMBL/GenBank/DDBJ whole genome shotgun (WGS) entry which is preliminary data.</text>
</comment>
<evidence type="ECO:0000256" key="1">
    <source>
        <dbReference type="ARBA" id="ARBA00000826"/>
    </source>
</evidence>
<dbReference type="RefSeq" id="WP_194259679.1">
    <property type="nucleotide sequence ID" value="NZ_JABCQG010000007.1"/>
</dbReference>
<sequence>MQAITVSQPLQSMIDDLVTTHCQDPFALLGRHRVGRTDQVRVFYPDALEVRLTVESAKGERSEKTMRRIDERGIYVTTIPKTSRYSLRIRWADGWQETHDPYSFGLLLGELDLYLFSEGRHHHLDQMMGAIPMTIDGVQGVRFAVWAPNAKRVSVIGDFNIWDSRRHPMRLRHEAGIWELFIPGLRAGERYKYEVMSQDGTVLPAKADPYARASEHPPATASIVASSGSHSWQDKVWMQERARHQTPENPLSIYELHAPSWRHPQSGRGVMDWDELAATLIPYVTELGFTHIELLPVTEYPFSGSWGYQPLGLYAPTSRHGNPEQFARFVDQCHQAGLGVIMDWVPAHFPADQHGLASFDGTHLYEHADPREGYHQDWHTLIYNFGRNEVRGFLTGSALYWLEHFHIDGLRVDAVASMLYRDYSREEGEWYPNIHGGRENLEAIGFLHHLSETIRHLHPETLLIAEESTAWPGVTKPVSEGGLGFDYKWNMGWMHDTLRYMERDPLWRGHHGSDITFGMIYAYSERFILPLSHDEVVHGKGSLLAKMPGDDWQKHANLRAYYALMWAYPGRKLLFMGCELAQPQEWSYEGEIAWFRLDDAFGRGMHDTVRALNGLYRREPALHQRDDTPSGFRWLIADDRENCVFAWLRQAPDRAPVLVVCNMTPVPRHDYRIGVPSDGSWHEILNTDAAIFGGSNMGNGGLCHAQHVPSHGEAHSLVLTLPPLSTLYFSPHPASPQGSSS</sequence>
<dbReference type="InterPro" id="IPR006407">
    <property type="entry name" value="GlgB"/>
</dbReference>
<comment type="subunit">
    <text evidence="10">Monomer.</text>
</comment>
<keyword evidence="6 10" id="KW-0328">Glycosyltransferase</keyword>
<evidence type="ECO:0000259" key="11">
    <source>
        <dbReference type="SMART" id="SM00642"/>
    </source>
</evidence>
<reference evidence="12" key="1">
    <citation type="submission" date="2020-04" db="EMBL/GenBank/DDBJ databases">
        <authorList>
            <person name="Sombolestani A."/>
        </authorList>
    </citation>
    <scope>NUCLEOTIDE SEQUENCE</scope>
    <source>
        <strain evidence="12">LMG 31484</strain>
    </source>
</reference>
<dbReference type="PIRSF" id="PIRSF000463">
    <property type="entry name" value="GlgB"/>
    <property type="match status" value="1"/>
</dbReference>
<accession>A0ABR9Y5A1</accession>
<evidence type="ECO:0000256" key="2">
    <source>
        <dbReference type="ARBA" id="ARBA00002953"/>
    </source>
</evidence>
<dbReference type="InterPro" id="IPR037439">
    <property type="entry name" value="Branching_enzy"/>
</dbReference>
<evidence type="ECO:0000256" key="8">
    <source>
        <dbReference type="ARBA" id="ARBA00023056"/>
    </source>
</evidence>
<protein>
    <recommendedName>
        <fullName evidence="10">1,4-alpha-glucan branching enzyme GlgB</fullName>
        <ecNumber evidence="10">2.4.1.18</ecNumber>
    </recommendedName>
    <alternativeName>
        <fullName evidence="10">1,4-alpha-D-glucan:1,4-alpha-D-glucan 6-glucosyl-transferase</fullName>
    </alternativeName>
    <alternativeName>
        <fullName evidence="10">Alpha-(1-&gt;4)-glucan branching enzyme</fullName>
    </alternativeName>
    <alternativeName>
        <fullName evidence="10">Glycogen branching enzyme</fullName>
        <shortName evidence="10">BE</shortName>
    </alternativeName>
</protein>
<gene>
    <name evidence="10 12" type="primary">glgB</name>
    <name evidence="12" type="ORF">HKD24_07280</name>
</gene>
<dbReference type="InterPro" id="IPR006047">
    <property type="entry name" value="GH13_cat_dom"/>
</dbReference>
<keyword evidence="8 10" id="KW-0320">Glycogen biosynthesis</keyword>
<dbReference type="SUPFAM" id="SSF81296">
    <property type="entry name" value="E set domains"/>
    <property type="match status" value="2"/>
</dbReference>
<dbReference type="Gene3D" id="3.20.20.80">
    <property type="entry name" value="Glycosidases"/>
    <property type="match status" value="1"/>
</dbReference>
<comment type="catalytic activity">
    <reaction evidence="1 10">
        <text>Transfers a segment of a (1-&gt;4)-alpha-D-glucan chain to a primary hydroxy group in a similar glucan chain.</text>
        <dbReference type="EC" id="2.4.1.18"/>
    </reaction>
</comment>
<reference evidence="12" key="2">
    <citation type="submission" date="2020-11" db="EMBL/GenBank/DDBJ databases">
        <title>Description of novel Gluconobacter species.</title>
        <authorList>
            <person name="Cleenwerck I."/>
            <person name="Cnockaert M."/>
            <person name="Borremans W."/>
            <person name="Wieme A.D."/>
            <person name="De Vuyst L."/>
            <person name="Vandamme P."/>
        </authorList>
    </citation>
    <scope>NUCLEOTIDE SEQUENCE</scope>
    <source>
        <strain evidence="12">LMG 31484</strain>
    </source>
</reference>
<dbReference type="PANTHER" id="PTHR43651:SF3">
    <property type="entry name" value="1,4-ALPHA-GLUCAN-BRANCHING ENZYME"/>
    <property type="match status" value="1"/>
</dbReference>
<evidence type="ECO:0000313" key="12">
    <source>
        <dbReference type="EMBL" id="MBF0859017.1"/>
    </source>
</evidence>